<comment type="caution">
    <text evidence="2">The sequence shown here is derived from an EMBL/GenBank/DDBJ whole genome shotgun (WGS) entry which is preliminary data.</text>
</comment>
<reference evidence="2 3" key="1">
    <citation type="submission" date="2021-06" db="EMBL/GenBank/DDBJ databases">
        <authorList>
            <person name="Kallberg Y."/>
            <person name="Tangrot J."/>
            <person name="Rosling A."/>
        </authorList>
    </citation>
    <scope>NUCLEOTIDE SEQUENCE [LARGE SCALE GENOMIC DNA]</scope>
    <source>
        <strain evidence="2 3">120-4 pot B 10/14</strain>
    </source>
</reference>
<evidence type="ECO:0000256" key="1">
    <source>
        <dbReference type="SAM" id="MobiDB-lite"/>
    </source>
</evidence>
<organism evidence="2 3">
    <name type="scientific">Gigaspora margarita</name>
    <dbReference type="NCBI Taxonomy" id="4874"/>
    <lineage>
        <taxon>Eukaryota</taxon>
        <taxon>Fungi</taxon>
        <taxon>Fungi incertae sedis</taxon>
        <taxon>Mucoromycota</taxon>
        <taxon>Glomeromycotina</taxon>
        <taxon>Glomeromycetes</taxon>
        <taxon>Diversisporales</taxon>
        <taxon>Gigasporaceae</taxon>
        <taxon>Gigaspora</taxon>
    </lineage>
</organism>
<keyword evidence="3" id="KW-1185">Reference proteome</keyword>
<gene>
    <name evidence="2" type="ORF">GMARGA_LOCUS32170</name>
</gene>
<evidence type="ECO:0000313" key="3">
    <source>
        <dbReference type="Proteomes" id="UP000789901"/>
    </source>
</evidence>
<feature type="compositionally biased region" description="Basic and acidic residues" evidence="1">
    <location>
        <begin position="32"/>
        <end position="46"/>
    </location>
</feature>
<dbReference type="EMBL" id="CAJVQB010049845">
    <property type="protein sequence ID" value="CAG8834656.1"/>
    <property type="molecule type" value="Genomic_DNA"/>
</dbReference>
<evidence type="ECO:0000313" key="2">
    <source>
        <dbReference type="EMBL" id="CAG8834656.1"/>
    </source>
</evidence>
<protein>
    <submittedName>
        <fullName evidence="2">14874_t:CDS:1</fullName>
    </submittedName>
</protein>
<feature type="non-terminal residue" evidence="2">
    <location>
        <position position="1"/>
    </location>
</feature>
<name>A0ABN7WKN8_GIGMA</name>
<dbReference type="Proteomes" id="UP000789901">
    <property type="component" value="Unassembled WGS sequence"/>
</dbReference>
<feature type="region of interest" description="Disordered" evidence="1">
    <location>
        <begin position="32"/>
        <end position="52"/>
    </location>
</feature>
<sequence>KNENKDWLIKKELNDIKHKVIEEVKVLLTEDSKTNESDETTLKKESFGNSKNNEYHENEAYIEILFG</sequence>
<proteinExistence type="predicted"/>
<accession>A0ABN7WKN8</accession>